<dbReference type="PIRSF" id="PIRSF003314">
    <property type="entry name" value="IPP_isomerase"/>
    <property type="match status" value="1"/>
</dbReference>
<comment type="cofactor">
    <cofactor evidence="11">
        <name>Mg(2+)</name>
        <dbReference type="ChEBI" id="CHEBI:18420"/>
    </cofactor>
</comment>
<evidence type="ECO:0000256" key="9">
    <source>
        <dbReference type="ARBA" id="ARBA00023235"/>
    </source>
</evidence>
<dbReference type="GO" id="GO:0010181">
    <property type="term" value="F:FMN binding"/>
    <property type="evidence" value="ECO:0007669"/>
    <property type="project" value="UniProtKB-UniRule"/>
</dbReference>
<feature type="binding site" evidence="11">
    <location>
        <position position="95"/>
    </location>
    <ligand>
        <name>FMN</name>
        <dbReference type="ChEBI" id="CHEBI:58210"/>
    </ligand>
</feature>
<accession>A0A520LLC5</accession>
<dbReference type="EC" id="5.3.3.2" evidence="11"/>
<comment type="catalytic activity">
    <reaction evidence="11">
        <text>isopentenyl diphosphate = dimethylallyl diphosphate</text>
        <dbReference type="Rhea" id="RHEA:23284"/>
        <dbReference type="ChEBI" id="CHEBI:57623"/>
        <dbReference type="ChEBI" id="CHEBI:128769"/>
        <dbReference type="EC" id="5.3.3.2"/>
    </reaction>
</comment>
<keyword evidence="5 11" id="KW-0479">Metal-binding</keyword>
<dbReference type="AlphaFoldDB" id="A0A520LLC5"/>
<comment type="similarity">
    <text evidence="11">Belongs to the IPP isomerase type 2 family.</text>
</comment>
<feature type="binding site" evidence="11">
    <location>
        <begin position="95"/>
        <end position="97"/>
    </location>
    <ligand>
        <name>substrate</name>
    </ligand>
</feature>
<dbReference type="Pfam" id="PF01070">
    <property type="entry name" value="FMN_dh"/>
    <property type="match status" value="1"/>
</dbReference>
<feature type="binding site" evidence="11">
    <location>
        <begin position="7"/>
        <end position="8"/>
    </location>
    <ligand>
        <name>substrate</name>
    </ligand>
</feature>
<keyword evidence="3 11" id="KW-0285">Flavoprotein</keyword>
<evidence type="ECO:0000256" key="3">
    <source>
        <dbReference type="ARBA" id="ARBA00022630"/>
    </source>
</evidence>
<evidence type="ECO:0000256" key="5">
    <source>
        <dbReference type="ARBA" id="ARBA00022723"/>
    </source>
</evidence>
<comment type="caution">
    <text evidence="11">Lacks conserved residue(s) required for the propagation of feature annotation.</text>
</comment>
<dbReference type="EMBL" id="SHBO01000030">
    <property type="protein sequence ID" value="RZO06167.1"/>
    <property type="molecule type" value="Genomic_DNA"/>
</dbReference>
<feature type="domain" description="FMN-dependent dehydrogenase" evidence="13">
    <location>
        <begin position="170"/>
        <end position="329"/>
    </location>
</feature>
<evidence type="ECO:0000256" key="8">
    <source>
        <dbReference type="ARBA" id="ARBA00023229"/>
    </source>
</evidence>
<dbReference type="GO" id="GO:0000287">
    <property type="term" value="F:magnesium ion binding"/>
    <property type="evidence" value="ECO:0007669"/>
    <property type="project" value="UniProtKB-UniRule"/>
</dbReference>
<organism evidence="14 15">
    <name type="scientific">SAR92 clade bacterium</name>
    <dbReference type="NCBI Taxonomy" id="2315479"/>
    <lineage>
        <taxon>Bacteria</taxon>
        <taxon>Pseudomonadati</taxon>
        <taxon>Pseudomonadota</taxon>
        <taxon>Gammaproteobacteria</taxon>
        <taxon>Cellvibrionales</taxon>
        <taxon>Porticoccaceae</taxon>
        <taxon>SAR92 clade</taxon>
    </lineage>
</organism>
<comment type="cofactor">
    <cofactor evidence="11">
        <name>NADPH</name>
        <dbReference type="ChEBI" id="CHEBI:57783"/>
    </cofactor>
</comment>
<reference evidence="14 15" key="1">
    <citation type="submission" date="2019-02" db="EMBL/GenBank/DDBJ databases">
        <title>Prokaryotic population dynamics and viral predation in marine succession experiment using metagenomics: the confinement effect.</title>
        <authorList>
            <person name="Haro-Moreno J.M."/>
            <person name="Rodriguez-Valera F."/>
            <person name="Lopez-Perez M."/>
        </authorList>
    </citation>
    <scope>NUCLEOTIDE SEQUENCE [LARGE SCALE GENOMIC DNA]</scope>
    <source>
        <strain evidence="14">MED-G169</strain>
    </source>
</reference>
<evidence type="ECO:0000259" key="13">
    <source>
        <dbReference type="Pfam" id="PF01070"/>
    </source>
</evidence>
<dbReference type="CDD" id="cd02811">
    <property type="entry name" value="IDI-2_FMN"/>
    <property type="match status" value="1"/>
</dbReference>
<evidence type="ECO:0000256" key="6">
    <source>
        <dbReference type="ARBA" id="ARBA00022842"/>
    </source>
</evidence>
<feature type="binding site" evidence="11">
    <location>
        <begin position="287"/>
        <end position="288"/>
    </location>
    <ligand>
        <name>FMN</name>
        <dbReference type="ChEBI" id="CHEBI:58210"/>
    </ligand>
</feature>
<proteinExistence type="inferred from homology"/>
<evidence type="ECO:0000313" key="15">
    <source>
        <dbReference type="Proteomes" id="UP000318148"/>
    </source>
</evidence>
<protein>
    <recommendedName>
        <fullName evidence="11">Isopentenyl-diphosphate delta-isomerase</fullName>
        <shortName evidence="11">IPP isomerase</shortName>
        <ecNumber evidence="11">5.3.3.2</ecNumber>
    </recommendedName>
    <alternativeName>
        <fullName evidence="11">Isopentenyl diphosphate:dimethylallyl diphosphate isomerase</fullName>
    </alternativeName>
    <alternativeName>
        <fullName evidence="11">Isopentenyl pyrophosphate isomerase</fullName>
    </alternativeName>
    <alternativeName>
        <fullName evidence="11">Type 2 isopentenyl diphosphate isomerase</fullName>
        <shortName evidence="11">IDI-2</shortName>
    </alternativeName>
</protein>
<comment type="function">
    <text evidence="11">Involved in the biosynthesis of isoprenoids. Catalyzes the 1,3-allylic rearrangement of the homoallylic substrate isopentenyl (IPP) to its allylic isomer, dimethylallyl diphosphate (DMAPP).</text>
</comment>
<dbReference type="PANTHER" id="PTHR43665:SF1">
    <property type="entry name" value="ISOPENTENYL-DIPHOSPHATE DELTA-ISOMERASE"/>
    <property type="match status" value="1"/>
</dbReference>
<dbReference type="GO" id="GO:0005737">
    <property type="term" value="C:cytoplasm"/>
    <property type="evidence" value="ECO:0007669"/>
    <property type="project" value="UniProtKB-SubCell"/>
</dbReference>
<feature type="binding site" evidence="11">
    <location>
        <position position="120"/>
    </location>
    <ligand>
        <name>FMN</name>
        <dbReference type="ChEBI" id="CHEBI:58210"/>
    </ligand>
</feature>
<dbReference type="Proteomes" id="UP000318148">
    <property type="component" value="Unassembled WGS sequence"/>
</dbReference>
<evidence type="ECO:0000256" key="2">
    <source>
        <dbReference type="ARBA" id="ARBA00022490"/>
    </source>
</evidence>
<dbReference type="GO" id="GO:0070402">
    <property type="term" value="F:NADPH binding"/>
    <property type="evidence" value="ECO:0007669"/>
    <property type="project" value="UniProtKB-UniRule"/>
</dbReference>
<dbReference type="GO" id="GO:0004452">
    <property type="term" value="F:isopentenyl-diphosphate delta-isomerase activity"/>
    <property type="evidence" value="ECO:0007669"/>
    <property type="project" value="UniProtKB-UniRule"/>
</dbReference>
<feature type="binding site" evidence="11">
    <location>
        <begin position="266"/>
        <end position="268"/>
    </location>
    <ligand>
        <name>FMN</name>
        <dbReference type="ChEBI" id="CHEBI:58210"/>
    </ligand>
</feature>
<dbReference type="SUPFAM" id="SSF51395">
    <property type="entry name" value="FMN-linked oxidoreductases"/>
    <property type="match status" value="1"/>
</dbReference>
<keyword evidence="7 11" id="KW-0521">NADP</keyword>
<gene>
    <name evidence="11" type="primary">fni</name>
    <name evidence="14" type="ORF">EVB02_02805</name>
</gene>
<dbReference type="Gene3D" id="3.20.20.70">
    <property type="entry name" value="Aldolase class I"/>
    <property type="match status" value="1"/>
</dbReference>
<keyword evidence="2 11" id="KW-0963">Cytoplasm</keyword>
<dbReference type="GO" id="GO:0008299">
    <property type="term" value="P:isoprenoid biosynthetic process"/>
    <property type="evidence" value="ECO:0007669"/>
    <property type="project" value="UniProtKB-UniRule"/>
</dbReference>
<dbReference type="HAMAP" id="MF_00354">
    <property type="entry name" value="Idi_2"/>
    <property type="match status" value="1"/>
</dbReference>
<dbReference type="InterPro" id="IPR011179">
    <property type="entry name" value="IPdP_isomerase"/>
</dbReference>
<feature type="region of interest" description="Disordered" evidence="12">
    <location>
        <begin position="1"/>
        <end position="20"/>
    </location>
</feature>
<dbReference type="GO" id="GO:0016491">
    <property type="term" value="F:oxidoreductase activity"/>
    <property type="evidence" value="ECO:0007669"/>
    <property type="project" value="InterPro"/>
</dbReference>
<feature type="binding site" evidence="11">
    <location>
        <begin position="65"/>
        <end position="67"/>
    </location>
    <ligand>
        <name>FMN</name>
        <dbReference type="ChEBI" id="CHEBI:58210"/>
    </ligand>
</feature>
<feature type="binding site" evidence="11">
    <location>
        <position position="155"/>
    </location>
    <ligand>
        <name>Mg(2+)</name>
        <dbReference type="ChEBI" id="CHEBI:18420"/>
    </ligand>
</feature>
<dbReference type="PANTHER" id="PTHR43665">
    <property type="entry name" value="ISOPENTENYL-DIPHOSPHATE DELTA-ISOMERASE"/>
    <property type="match status" value="1"/>
</dbReference>
<keyword evidence="4 11" id="KW-0288">FMN</keyword>
<keyword evidence="8 11" id="KW-0414">Isoprene biosynthesis</keyword>
<feature type="binding site" evidence="11">
    <location>
        <position position="154"/>
    </location>
    <ligand>
        <name>substrate</name>
    </ligand>
</feature>
<comment type="subcellular location">
    <subcellularLocation>
        <location evidence="11">Cytoplasm</location>
    </subcellularLocation>
</comment>
<evidence type="ECO:0000256" key="10">
    <source>
        <dbReference type="ARBA" id="ARBA00025810"/>
    </source>
</evidence>
<evidence type="ECO:0000256" key="12">
    <source>
        <dbReference type="SAM" id="MobiDB-lite"/>
    </source>
</evidence>
<evidence type="ECO:0000256" key="1">
    <source>
        <dbReference type="ARBA" id="ARBA00001917"/>
    </source>
</evidence>
<evidence type="ECO:0000313" key="14">
    <source>
        <dbReference type="EMBL" id="RZO06167.1"/>
    </source>
</evidence>
<sequence>MTSIDKRKDEHIEYAMDPTNRKTENSEFDRLVLEHDCVPEISFDEIDINSMFLNQSISAPLIIGAMTGGSREGDRINENLAKAAQKLQIPLALGSQRAAIETGRAQKIREIAPDALILGNLGATQVRDHGVEFVQKAAKSVSADAMVIHFNPLQELIQPGGDTDWSRILSEIKKCSESLRIPIIAKEVGSGISVTSAKKLQLGGVKWMEVAGRGGTSWARIEMCRNSNDDLKKVAEPFLDWGMDTVSLIKLIRRNMNTVNLIGSGGIRNGLDVAKCLILGCDLAAVAQPFLSPARKSSEAVIEAVSVYTEQLKWALFLTGSRNLIDLKKVKVYEK</sequence>
<evidence type="ECO:0000256" key="7">
    <source>
        <dbReference type="ARBA" id="ARBA00022857"/>
    </source>
</evidence>
<keyword evidence="9 11" id="KW-0413">Isomerase</keyword>
<evidence type="ECO:0000256" key="11">
    <source>
        <dbReference type="HAMAP-Rule" id="MF_00354"/>
    </source>
</evidence>
<keyword evidence="6 11" id="KW-0460">Magnesium</keyword>
<comment type="cofactor">
    <cofactor evidence="1 11">
        <name>FMN</name>
        <dbReference type="ChEBI" id="CHEBI:58210"/>
    </cofactor>
</comment>
<dbReference type="NCBIfam" id="TIGR02151">
    <property type="entry name" value="IPP_isom_2"/>
    <property type="match status" value="1"/>
</dbReference>
<evidence type="ECO:0000256" key="4">
    <source>
        <dbReference type="ARBA" id="ARBA00022643"/>
    </source>
</evidence>
<comment type="caution">
    <text evidence="14">The sequence shown here is derived from an EMBL/GenBank/DDBJ whole genome shotgun (WGS) entry which is preliminary data.</text>
</comment>
<feature type="binding site" evidence="11">
    <location>
        <position position="186"/>
    </location>
    <ligand>
        <name>FMN</name>
        <dbReference type="ChEBI" id="CHEBI:58210"/>
    </ligand>
</feature>
<feature type="binding site" evidence="11">
    <location>
        <position position="216"/>
    </location>
    <ligand>
        <name>FMN</name>
        <dbReference type="ChEBI" id="CHEBI:58210"/>
    </ligand>
</feature>
<dbReference type="InterPro" id="IPR013785">
    <property type="entry name" value="Aldolase_TIM"/>
</dbReference>
<comment type="subunit">
    <text evidence="10 11">Homooctamer. Dimer of tetramers.</text>
</comment>
<dbReference type="InterPro" id="IPR000262">
    <property type="entry name" value="FMN-dep_DH"/>
</dbReference>
<name>A0A520LLC5_9GAMM</name>